<evidence type="ECO:0000313" key="1">
    <source>
        <dbReference type="EMBL" id="RKP38842.1"/>
    </source>
</evidence>
<dbReference type="InterPro" id="IPR039715">
    <property type="entry name" value="ZCCHC10"/>
</dbReference>
<dbReference type="Gene3D" id="4.10.60.10">
    <property type="entry name" value="Zinc finger, CCHC-type"/>
    <property type="match status" value="1"/>
</dbReference>
<dbReference type="GO" id="GO:0008270">
    <property type="term" value="F:zinc ion binding"/>
    <property type="evidence" value="ECO:0007669"/>
    <property type="project" value="InterPro"/>
</dbReference>
<organism evidence="1 2">
    <name type="scientific">Dimargaris cristalligena</name>
    <dbReference type="NCBI Taxonomy" id="215637"/>
    <lineage>
        <taxon>Eukaryota</taxon>
        <taxon>Fungi</taxon>
        <taxon>Fungi incertae sedis</taxon>
        <taxon>Zoopagomycota</taxon>
        <taxon>Kickxellomycotina</taxon>
        <taxon>Dimargaritomycetes</taxon>
        <taxon>Dimargaritales</taxon>
        <taxon>Dimargaritaceae</taxon>
        <taxon>Dimargaris</taxon>
    </lineage>
</organism>
<gene>
    <name evidence="1" type="ORF">BJ085DRAFT_13316</name>
</gene>
<dbReference type="PANTHER" id="PTHR13491">
    <property type="entry name" value="ZCCHC10 PROTEIN"/>
    <property type="match status" value="1"/>
</dbReference>
<accession>A0A4Q0A0P2</accession>
<proteinExistence type="predicted"/>
<dbReference type="AlphaFoldDB" id="A0A4Q0A0P2"/>
<dbReference type="PANTHER" id="PTHR13491:SF0">
    <property type="entry name" value="ZINC FINGER CCHC DOMAIN-CONTAINING PROTEIN 10"/>
    <property type="match status" value="1"/>
</dbReference>
<dbReference type="InterPro" id="IPR036875">
    <property type="entry name" value="Znf_CCHC_sf"/>
</dbReference>
<evidence type="ECO:0000313" key="2">
    <source>
        <dbReference type="Proteomes" id="UP000268162"/>
    </source>
</evidence>
<sequence length="56" mass="6425">MLPSQRFYASKGKGNDNYQPASQTLQCQKCLEQGHWTYQCKGTKVYQARPSRTAQI</sequence>
<protein>
    <submittedName>
        <fullName evidence="1">Zinc knuckle-domain-containing protein</fullName>
    </submittedName>
</protein>
<dbReference type="EMBL" id="ML002324">
    <property type="protein sequence ID" value="RKP38842.1"/>
    <property type="molecule type" value="Genomic_DNA"/>
</dbReference>
<dbReference type="GO" id="GO:0003676">
    <property type="term" value="F:nucleic acid binding"/>
    <property type="evidence" value="ECO:0007669"/>
    <property type="project" value="InterPro"/>
</dbReference>
<dbReference type="SUPFAM" id="SSF57756">
    <property type="entry name" value="Retrovirus zinc finger-like domains"/>
    <property type="match status" value="1"/>
</dbReference>
<feature type="non-terminal residue" evidence="1">
    <location>
        <position position="56"/>
    </location>
</feature>
<dbReference type="Proteomes" id="UP000268162">
    <property type="component" value="Unassembled WGS sequence"/>
</dbReference>
<keyword evidence="2" id="KW-1185">Reference proteome</keyword>
<name>A0A4Q0A0P2_9FUNG</name>
<reference evidence="2" key="1">
    <citation type="journal article" date="2018" name="Nat. Microbiol.">
        <title>Leveraging single-cell genomics to expand the fungal tree of life.</title>
        <authorList>
            <person name="Ahrendt S.R."/>
            <person name="Quandt C.A."/>
            <person name="Ciobanu D."/>
            <person name="Clum A."/>
            <person name="Salamov A."/>
            <person name="Andreopoulos B."/>
            <person name="Cheng J.F."/>
            <person name="Woyke T."/>
            <person name="Pelin A."/>
            <person name="Henrissat B."/>
            <person name="Reynolds N.K."/>
            <person name="Benny G.L."/>
            <person name="Smith M.E."/>
            <person name="James T.Y."/>
            <person name="Grigoriev I.V."/>
        </authorList>
    </citation>
    <scope>NUCLEOTIDE SEQUENCE [LARGE SCALE GENOMIC DNA]</scope>
    <source>
        <strain evidence="2">RSA 468</strain>
    </source>
</reference>
<dbReference type="Pfam" id="PF13917">
    <property type="entry name" value="zf-CCHC_3"/>
    <property type="match status" value="1"/>
</dbReference>